<dbReference type="AlphaFoldDB" id="A0AAV8S4H4"/>
<reference evidence="1 2" key="1">
    <citation type="submission" date="2021-09" db="EMBL/GenBank/DDBJ databases">
        <title>Genomic insights and catalytic innovation underlie evolution of tropane alkaloids biosynthesis.</title>
        <authorList>
            <person name="Wang Y.-J."/>
            <person name="Tian T."/>
            <person name="Huang J.-P."/>
            <person name="Huang S.-X."/>
        </authorList>
    </citation>
    <scope>NUCLEOTIDE SEQUENCE [LARGE SCALE GENOMIC DNA]</scope>
    <source>
        <strain evidence="1">KIB-2018</strain>
        <tissue evidence="1">Leaf</tissue>
    </source>
</reference>
<accession>A0AAV8S4H4</accession>
<proteinExistence type="predicted"/>
<evidence type="ECO:0000313" key="2">
    <source>
        <dbReference type="Proteomes" id="UP001159364"/>
    </source>
</evidence>
<protein>
    <submittedName>
        <fullName evidence="1">Uncharacterized protein</fullName>
    </submittedName>
</protein>
<keyword evidence="1" id="KW-0496">Mitochondrion</keyword>
<comment type="caution">
    <text evidence="1">The sequence shown here is derived from an EMBL/GenBank/DDBJ whole genome shotgun (WGS) entry which is preliminary data.</text>
</comment>
<keyword evidence="2" id="KW-1185">Reference proteome</keyword>
<organism evidence="1 2">
    <name type="scientific">Erythroxylum novogranatense</name>
    <dbReference type="NCBI Taxonomy" id="1862640"/>
    <lineage>
        <taxon>Eukaryota</taxon>
        <taxon>Viridiplantae</taxon>
        <taxon>Streptophyta</taxon>
        <taxon>Embryophyta</taxon>
        <taxon>Tracheophyta</taxon>
        <taxon>Spermatophyta</taxon>
        <taxon>Magnoliopsida</taxon>
        <taxon>eudicotyledons</taxon>
        <taxon>Gunneridae</taxon>
        <taxon>Pentapetalae</taxon>
        <taxon>rosids</taxon>
        <taxon>fabids</taxon>
        <taxon>Malpighiales</taxon>
        <taxon>Erythroxylaceae</taxon>
        <taxon>Erythroxylum</taxon>
    </lineage>
</organism>
<name>A0AAV8S4H4_9ROSI</name>
<evidence type="ECO:0000313" key="1">
    <source>
        <dbReference type="EMBL" id="KAJ8746984.1"/>
    </source>
</evidence>
<sequence>MEVGLRCNRTPSYCARSYTEVLPAGCWNDASRARPRFRKMKGQKVEIRGYKFPISLEAENESTSRFENTFFYFTHAERARRKISVEEKQPSSFPSLPGKKKAVQSFLVLSNQILYNLVKSRIWGYAT</sequence>
<dbReference type="Proteomes" id="UP001159364">
    <property type="component" value="Unassembled WGS sequence"/>
</dbReference>
<gene>
    <name evidence="1" type="ORF">K2173_012843</name>
</gene>
<dbReference type="EMBL" id="JAIWQS010000258">
    <property type="protein sequence ID" value="KAJ8746984.1"/>
    <property type="molecule type" value="Genomic_DNA"/>
</dbReference>
<geneLocation type="mitochondrion" evidence="1"/>